<keyword evidence="3" id="KW-1185">Reference proteome</keyword>
<dbReference type="OrthoDB" id="9815939at2"/>
<dbReference type="EMBL" id="VFWZ01000006">
    <property type="protein sequence ID" value="TPN83951.1"/>
    <property type="molecule type" value="Genomic_DNA"/>
</dbReference>
<proteinExistence type="predicted"/>
<feature type="domain" description="Contractile injection system tube protein N-terminal" evidence="1">
    <location>
        <begin position="6"/>
        <end position="168"/>
    </location>
</feature>
<gene>
    <name evidence="2" type="ORF">FHK87_18475</name>
</gene>
<dbReference type="AlphaFoldDB" id="A0A504JCB2"/>
<sequence length="235" mass="26695">MDDRGQLVKVLIKVYEDKEFQRPAKISPNPISLPVNPESLTKNYKVDVTADQGHGSQGTNSDFKKTPPKELKLDFIFDGTNTIQGYKYNDGKQPVKDQIDIFLAAVYNMNGSIHKPHFLQVLWGSDFNFKCVLTNLDLNYTLFKPNGDPLRVKASATFVEYLSQRERVAREGKKSPDLTHTRQIKAGDRLDNMTHDIYNKTKYVTQIARVNGLSSFRKITPGKELIFPPLDKTST</sequence>
<reference evidence="2 3" key="1">
    <citation type="submission" date="2019-06" db="EMBL/GenBank/DDBJ databases">
        <authorList>
            <person name="Meng X."/>
        </authorList>
    </citation>
    <scope>NUCLEOTIDE SEQUENCE [LARGE SCALE GENOMIC DNA]</scope>
    <source>
        <strain evidence="2 3">M625</strain>
    </source>
</reference>
<dbReference type="Proteomes" id="UP000315540">
    <property type="component" value="Unassembled WGS sequence"/>
</dbReference>
<dbReference type="RefSeq" id="WP_140595259.1">
    <property type="nucleotide sequence ID" value="NZ_VFWZ01000006.1"/>
</dbReference>
<accession>A0A504JCB2</accession>
<evidence type="ECO:0000259" key="1">
    <source>
        <dbReference type="Pfam" id="PF19266"/>
    </source>
</evidence>
<dbReference type="InterPro" id="IPR045361">
    <property type="entry name" value="CIS_tube_prot_N"/>
</dbReference>
<protein>
    <recommendedName>
        <fullName evidence="1">Contractile injection system tube protein N-terminal domain-containing protein</fullName>
    </recommendedName>
</protein>
<comment type="caution">
    <text evidence="2">The sequence shown here is derived from an EMBL/GenBank/DDBJ whole genome shotgun (WGS) entry which is preliminary data.</text>
</comment>
<evidence type="ECO:0000313" key="2">
    <source>
        <dbReference type="EMBL" id="TPN83951.1"/>
    </source>
</evidence>
<organism evidence="2 3">
    <name type="scientific">Aquimarina algicola</name>
    <dbReference type="NCBI Taxonomy" id="2589995"/>
    <lineage>
        <taxon>Bacteria</taxon>
        <taxon>Pseudomonadati</taxon>
        <taxon>Bacteroidota</taxon>
        <taxon>Flavobacteriia</taxon>
        <taxon>Flavobacteriales</taxon>
        <taxon>Flavobacteriaceae</taxon>
        <taxon>Aquimarina</taxon>
    </lineage>
</organism>
<dbReference type="Pfam" id="PF19266">
    <property type="entry name" value="CIS_tube"/>
    <property type="match status" value="1"/>
</dbReference>
<name>A0A504JCB2_9FLAO</name>
<evidence type="ECO:0000313" key="3">
    <source>
        <dbReference type="Proteomes" id="UP000315540"/>
    </source>
</evidence>